<dbReference type="Gene3D" id="3.30.870.10">
    <property type="entry name" value="Endonuclease Chain A"/>
    <property type="match status" value="1"/>
</dbReference>
<comment type="caution">
    <text evidence="7">The sequence shown here is derived from an EMBL/GenBank/DDBJ whole genome shotgun (WGS) entry which is preliminary data.</text>
</comment>
<dbReference type="GO" id="GO:0005524">
    <property type="term" value="F:ATP binding"/>
    <property type="evidence" value="ECO:0007669"/>
    <property type="project" value="UniProtKB-KW"/>
</dbReference>
<dbReference type="FunFam" id="3.40.50.300:FF:001663">
    <property type="entry name" value="Superfamily I DNA helicase"/>
    <property type="match status" value="1"/>
</dbReference>
<dbReference type="PANTHER" id="PTHR43788:SF8">
    <property type="entry name" value="DNA-BINDING PROTEIN SMUBP-2"/>
    <property type="match status" value="1"/>
</dbReference>
<name>A0A2D0L8A5_9GAMM</name>
<dbReference type="AlphaFoldDB" id="A0A2D0L8A5"/>
<dbReference type="Proteomes" id="UP000221101">
    <property type="component" value="Unassembled WGS sequence"/>
</dbReference>
<sequence>MDRNTQGFASYWRNSLADAESGKGAFERKDADKFTRWMDITTGRLDEEIVRSFFEGEGDAIKTVEVLLRPKAWIRLLQHGKERTAGAPGIVTPLVTSALLNREGFLFPTAPTTVPRDLLEPLPKGTFSIGEMAQYDEYKTKHNSTTFGADGEQQCRAENDEQRAKRYEKHQQQWQKYLTETNNLLENVAGKWLATHEQYEPAGYGYVIKANQPGGASRHILSLYDHLLVCKKEVPLLARFASTVRPPIEPLLATNARFRERLGHSGDKFPLAAAQRDALSHYLTQQMGDILAVNGPPGTGKTTLVLSIIATEWVRAALNKTEPPVVIATSTNNQAVTNIIGAFGKDFATGTGAMAGRWLPELKSYGAYFPSQSRKADAAKRYQTDDFLNRVESMEYVEDALTYYLEKARAAFPPEECSSPERVVGLLHERLKARFTQLAQIESVWDGLNRIRQERSAISEDLDQYIQDKKALLLDSTNDIALLSQGKKQWQQYRADESMVYAFFSWIPAVRTKRHCQINLFLDATFGTRMAAFQGIVPEGIDAYIDGLIAQARKEQGEYQQQIDLAQDISRRESEAVQQWRGLTQALGHTGEEELSLAEADELADTQIRFPAFLLATHYWEGRWLMDMAAIDDLQKEKKRNGAKTVRARWQRRMKLTPCVVMTCHMLPRHLVIREHVGGAKKFDDSYLYNFADLLIVDEAGQVLPEVAAASFALAKKALVIGDTEQIAPIWNSLPGIDMGNMVEENILPGGTQEELTDAYASVCNSGKSAASGSVMKVAQFNSRYQYDPDLSRGMYLYEHRRCFDSIIGYCNALCYHGKLQPKRGAEKEPLFPAMGYLHIDGKGMQANGGSRYNTFESETIAAWLVAHKGEIERYYDKPLHKVVGIVTPFSAQVNVIKAALRKLGINCSDDEDSLTIGTVHALQGAERAIVLFSPVYSKHEDGGFIDSDSSMLNVAVSRAKDSFLVFGDMDLFEIQPGSSPRGLLAKYLFASESNALQFEYKERKDLSAAQTQIFTLHGVEQHDAFLNQTFGTIGKSITIVSPWLTWQKLEQTGFLTSMIQARSRGVDITVVTDRNFNTEHADYEKRKEKRQRLHAALEKLNEMGVTTKLVKRVHSKIVIGDEGLLCIGSFNWFSATREEKYQRYDTSMVYCGESLQGEIKTIYTSLEQRQL</sequence>
<evidence type="ECO:0000256" key="4">
    <source>
        <dbReference type="ARBA" id="ARBA00022806"/>
    </source>
</evidence>
<dbReference type="OrthoDB" id="9757917at2"/>
<dbReference type="InterPro" id="IPR025202">
    <property type="entry name" value="PLD-like_dom"/>
</dbReference>
<dbReference type="Pfam" id="PF13091">
    <property type="entry name" value="PLDc_2"/>
    <property type="match status" value="1"/>
</dbReference>
<dbReference type="GO" id="GO:0016787">
    <property type="term" value="F:hydrolase activity"/>
    <property type="evidence" value="ECO:0007669"/>
    <property type="project" value="UniProtKB-KW"/>
</dbReference>
<dbReference type="CDD" id="cd18808">
    <property type="entry name" value="SF1_C_Upf1"/>
    <property type="match status" value="1"/>
</dbReference>
<evidence type="ECO:0000313" key="8">
    <source>
        <dbReference type="Proteomes" id="UP000221101"/>
    </source>
</evidence>
<keyword evidence="8" id="KW-1185">Reference proteome</keyword>
<dbReference type="GO" id="GO:0043139">
    <property type="term" value="F:5'-3' DNA helicase activity"/>
    <property type="evidence" value="ECO:0007669"/>
    <property type="project" value="TreeGrafter"/>
</dbReference>
<dbReference type="CDD" id="cd09118">
    <property type="entry name" value="PLDc_yjhR_C_like"/>
    <property type="match status" value="1"/>
</dbReference>
<dbReference type="EMBL" id="NJCX01000018">
    <property type="protein sequence ID" value="PHM71888.1"/>
    <property type="molecule type" value="Genomic_DNA"/>
</dbReference>
<dbReference type="Pfam" id="PF13087">
    <property type="entry name" value="AAA_12"/>
    <property type="match status" value="1"/>
</dbReference>
<dbReference type="SUPFAM" id="SSF56024">
    <property type="entry name" value="Phospholipase D/nuclease"/>
    <property type="match status" value="1"/>
</dbReference>
<evidence type="ECO:0000259" key="6">
    <source>
        <dbReference type="PROSITE" id="PS50035"/>
    </source>
</evidence>
<dbReference type="InterPro" id="IPR041677">
    <property type="entry name" value="DNA2/NAM7_AAA_11"/>
</dbReference>
<accession>A0A2D0L8A5</accession>
<protein>
    <recommendedName>
        <fullName evidence="6">PLD phosphodiesterase domain-containing protein</fullName>
    </recommendedName>
</protein>
<dbReference type="InterPro" id="IPR027417">
    <property type="entry name" value="P-loop_NTPase"/>
</dbReference>
<evidence type="ECO:0000256" key="2">
    <source>
        <dbReference type="ARBA" id="ARBA00022741"/>
    </source>
</evidence>
<evidence type="ECO:0000256" key="5">
    <source>
        <dbReference type="ARBA" id="ARBA00022840"/>
    </source>
</evidence>
<evidence type="ECO:0000256" key="3">
    <source>
        <dbReference type="ARBA" id="ARBA00022801"/>
    </source>
</evidence>
<feature type="domain" description="PLD phosphodiesterase" evidence="6">
    <location>
        <begin position="1110"/>
        <end position="1137"/>
    </location>
</feature>
<dbReference type="Gene3D" id="3.40.50.300">
    <property type="entry name" value="P-loop containing nucleotide triphosphate hydrolases"/>
    <property type="match status" value="3"/>
</dbReference>
<dbReference type="SUPFAM" id="SSF52540">
    <property type="entry name" value="P-loop containing nucleoside triphosphate hydrolases"/>
    <property type="match status" value="1"/>
</dbReference>
<gene>
    <name evidence="7" type="ORF">Xkoz_02617</name>
</gene>
<comment type="similarity">
    <text evidence="1">Belongs to the DNA2/NAM7 helicase family.</text>
</comment>
<dbReference type="InterPro" id="IPR050534">
    <property type="entry name" value="Coronavir_polyprotein_1ab"/>
</dbReference>
<dbReference type="GO" id="GO:0006793">
    <property type="term" value="P:phosphorus metabolic process"/>
    <property type="evidence" value="ECO:0007669"/>
    <property type="project" value="UniProtKB-ARBA"/>
</dbReference>
<dbReference type="InterPro" id="IPR047187">
    <property type="entry name" value="SF1_C_Upf1"/>
</dbReference>
<keyword evidence="2" id="KW-0547">Nucleotide-binding</keyword>
<proteinExistence type="inferred from homology"/>
<keyword evidence="4" id="KW-0347">Helicase</keyword>
<reference evidence="7 8" key="1">
    <citation type="journal article" date="2017" name="Nat. Microbiol.">
        <title>Natural product diversity associated with the nematode symbionts Photorhabdus and Xenorhabdus.</title>
        <authorList>
            <person name="Tobias N.J."/>
            <person name="Wolff H."/>
            <person name="Djahanschiri B."/>
            <person name="Grundmann F."/>
            <person name="Kronenwerth M."/>
            <person name="Shi Y.M."/>
            <person name="Simonyi S."/>
            <person name="Grun P."/>
            <person name="Shapiro-Ilan D."/>
            <person name="Pidot S.J."/>
            <person name="Stinear T.P."/>
            <person name="Ebersberger I."/>
            <person name="Bode H.B."/>
        </authorList>
    </citation>
    <scope>NUCLEOTIDE SEQUENCE [LARGE SCALE GENOMIC DNA]</scope>
    <source>
        <strain evidence="7 8">DSM 17907</strain>
    </source>
</reference>
<dbReference type="InterPro" id="IPR001736">
    <property type="entry name" value="PLipase_D/transphosphatidylase"/>
</dbReference>
<keyword evidence="5" id="KW-0067">ATP-binding</keyword>
<dbReference type="PANTHER" id="PTHR43788">
    <property type="entry name" value="DNA2/NAM7 HELICASE FAMILY MEMBER"/>
    <property type="match status" value="1"/>
</dbReference>
<dbReference type="PIRSF" id="PIRSF026306">
    <property type="entry name" value="UCP026306"/>
    <property type="match status" value="1"/>
</dbReference>
<organism evidence="7 8">
    <name type="scientific">Xenorhabdus kozodoii</name>
    <dbReference type="NCBI Taxonomy" id="351676"/>
    <lineage>
        <taxon>Bacteria</taxon>
        <taxon>Pseudomonadati</taxon>
        <taxon>Pseudomonadota</taxon>
        <taxon>Gammaproteobacteria</taxon>
        <taxon>Enterobacterales</taxon>
        <taxon>Morganellaceae</taxon>
        <taxon>Xenorhabdus</taxon>
    </lineage>
</organism>
<dbReference type="RefSeq" id="WP_099142572.1">
    <property type="nucleotide sequence ID" value="NZ_CAWNOR010000051.1"/>
</dbReference>
<dbReference type="InterPro" id="IPR016834">
    <property type="entry name" value="UCP026306"/>
</dbReference>
<evidence type="ECO:0000313" key="7">
    <source>
        <dbReference type="EMBL" id="PHM71888.1"/>
    </source>
</evidence>
<dbReference type="InterPro" id="IPR041679">
    <property type="entry name" value="DNA2/NAM7-like_C"/>
</dbReference>
<dbReference type="PROSITE" id="PS50035">
    <property type="entry name" value="PLD"/>
    <property type="match status" value="1"/>
</dbReference>
<keyword evidence="3" id="KW-0378">Hydrolase</keyword>
<dbReference type="Pfam" id="PF13086">
    <property type="entry name" value="AAA_11"/>
    <property type="match status" value="1"/>
</dbReference>
<evidence type="ECO:0000256" key="1">
    <source>
        <dbReference type="ARBA" id="ARBA00007913"/>
    </source>
</evidence>